<dbReference type="AlphaFoldDB" id="A0A179I7M6"/>
<keyword evidence="3" id="KW-0560">Oxidoreductase</keyword>
<reference evidence="4 5" key="1">
    <citation type="submission" date="2016-03" db="EMBL/GenBank/DDBJ databases">
        <title>Fine-scale spatial genetic structure of a fungal parasite of coffee scale insects.</title>
        <authorList>
            <person name="Jackson D."/>
            <person name="Zemenick K.A."/>
            <person name="Malloure B."/>
            <person name="Quandt C.A."/>
            <person name="James T.Y."/>
        </authorList>
    </citation>
    <scope>NUCLEOTIDE SEQUENCE [LARGE SCALE GENOMIC DNA]</scope>
    <source>
        <strain evidence="4 5">UM487</strain>
    </source>
</reference>
<accession>A0A179I7M6</accession>
<dbReference type="GO" id="GO:0050664">
    <property type="term" value="F:oxidoreductase activity, acting on NAD(P)H, oxygen as acceptor"/>
    <property type="evidence" value="ECO:0007669"/>
    <property type="project" value="TreeGrafter"/>
</dbReference>
<evidence type="ECO:0000256" key="2">
    <source>
        <dbReference type="ARBA" id="ARBA00022857"/>
    </source>
</evidence>
<organism evidence="4 5">
    <name type="scientific">Cordyceps confragosa</name>
    <name type="common">Lecanicillium lecanii</name>
    <dbReference type="NCBI Taxonomy" id="2714763"/>
    <lineage>
        <taxon>Eukaryota</taxon>
        <taxon>Fungi</taxon>
        <taxon>Dikarya</taxon>
        <taxon>Ascomycota</taxon>
        <taxon>Pezizomycotina</taxon>
        <taxon>Sordariomycetes</taxon>
        <taxon>Hypocreomycetidae</taxon>
        <taxon>Hypocreales</taxon>
        <taxon>Cordycipitaceae</taxon>
        <taxon>Akanthomyces</taxon>
    </lineage>
</organism>
<dbReference type="PANTHER" id="PTHR43008:SF7">
    <property type="entry name" value="SHORT CHAIN DEHYDROGENASE_REDUCTASE (AFU_ORTHOLOGUE AFUA_2G00830)"/>
    <property type="match status" value="1"/>
</dbReference>
<proteinExistence type="inferred from homology"/>
<dbReference type="OrthoDB" id="5307821at2759"/>
<name>A0A179I7M6_CORDF</name>
<protein>
    <recommendedName>
        <fullName evidence="6">Short chain dehydrogenase/reductase</fullName>
    </recommendedName>
</protein>
<dbReference type="EMBL" id="LUKN01003231">
    <property type="protein sequence ID" value="OAQ97708.1"/>
    <property type="molecule type" value="Genomic_DNA"/>
</dbReference>
<dbReference type="InterPro" id="IPR036291">
    <property type="entry name" value="NAD(P)-bd_dom_sf"/>
</dbReference>
<keyword evidence="5" id="KW-1185">Reference proteome</keyword>
<dbReference type="Proteomes" id="UP000243081">
    <property type="component" value="Unassembled WGS sequence"/>
</dbReference>
<dbReference type="PROSITE" id="PS00061">
    <property type="entry name" value="ADH_SHORT"/>
    <property type="match status" value="1"/>
</dbReference>
<dbReference type="SUPFAM" id="SSF51735">
    <property type="entry name" value="NAD(P)-binding Rossmann-fold domains"/>
    <property type="match status" value="1"/>
</dbReference>
<dbReference type="InterPro" id="IPR002347">
    <property type="entry name" value="SDR_fam"/>
</dbReference>
<evidence type="ECO:0000256" key="3">
    <source>
        <dbReference type="ARBA" id="ARBA00023002"/>
    </source>
</evidence>
<keyword evidence="2" id="KW-0521">NADP</keyword>
<evidence type="ECO:0000313" key="4">
    <source>
        <dbReference type="EMBL" id="OAQ97708.1"/>
    </source>
</evidence>
<sequence>MSGAAAVFAPGSTALITGGASGVGLAVAKLCNAKGMNVLLVDRNAEALEQARLDIAGEGVDASGPRVATSVADVSLAEDWAALKDSALAKFGSIEFLALNAGVGGKGTWGDNDYFRRILETNLFGVINGVNTFLPIVQEASKVKRTAIVITGSKQGITNPPGNAAYNASKSAVKTLAEHLSWDLRDSPTSVHLLVPGWTFTGMTGGGQAKEKPAGAWAPAQVTEFLYNKMEKNEFYVICPDNDVSEETDKKRMLWSVGDVVYGRPPLTRWRDEWKQEAEKTMSETKI</sequence>
<dbReference type="PRINTS" id="PR00081">
    <property type="entry name" value="GDHRDH"/>
</dbReference>
<dbReference type="Pfam" id="PF00106">
    <property type="entry name" value="adh_short"/>
    <property type="match status" value="1"/>
</dbReference>
<dbReference type="OMA" id="SRWHKDY"/>
<dbReference type="PANTHER" id="PTHR43008">
    <property type="entry name" value="BENZIL REDUCTASE"/>
    <property type="match status" value="1"/>
</dbReference>
<comment type="caution">
    <text evidence="4">The sequence shown here is derived from an EMBL/GenBank/DDBJ whole genome shotgun (WGS) entry which is preliminary data.</text>
</comment>
<dbReference type="InterPro" id="IPR020904">
    <property type="entry name" value="Sc_DH/Rdtase_CS"/>
</dbReference>
<evidence type="ECO:0008006" key="6">
    <source>
        <dbReference type="Google" id="ProtNLM"/>
    </source>
</evidence>
<dbReference type="Gene3D" id="3.40.50.720">
    <property type="entry name" value="NAD(P)-binding Rossmann-like Domain"/>
    <property type="match status" value="1"/>
</dbReference>
<dbReference type="GO" id="GO:0016616">
    <property type="term" value="F:oxidoreductase activity, acting on the CH-OH group of donors, NAD or NADP as acceptor"/>
    <property type="evidence" value="ECO:0007669"/>
    <property type="project" value="UniProtKB-ARBA"/>
</dbReference>
<evidence type="ECO:0000256" key="1">
    <source>
        <dbReference type="ARBA" id="ARBA00006484"/>
    </source>
</evidence>
<dbReference type="CDD" id="cd05233">
    <property type="entry name" value="SDR_c"/>
    <property type="match status" value="1"/>
</dbReference>
<gene>
    <name evidence="4" type="ORF">LLEC1_03195</name>
</gene>
<evidence type="ECO:0000313" key="5">
    <source>
        <dbReference type="Proteomes" id="UP000243081"/>
    </source>
</evidence>
<comment type="similarity">
    <text evidence="1">Belongs to the short-chain dehydrogenases/reductases (SDR) family.</text>
</comment>